<dbReference type="AlphaFoldDB" id="A0A062V805"/>
<evidence type="ECO:0000313" key="2">
    <source>
        <dbReference type="EMBL" id="KCZ72713.1"/>
    </source>
</evidence>
<dbReference type="Pfam" id="PF03992">
    <property type="entry name" value="ABM"/>
    <property type="match status" value="1"/>
</dbReference>
<dbReference type="GO" id="GO:0004497">
    <property type="term" value="F:monooxygenase activity"/>
    <property type="evidence" value="ECO:0007669"/>
    <property type="project" value="UniProtKB-KW"/>
</dbReference>
<keyword evidence="2" id="KW-0503">Monooxygenase</keyword>
<reference evidence="2 3" key="1">
    <citation type="journal article" date="2013" name="Nature">
        <title>Anaerobic oxidation of methane coupled to nitrate reduction in a novel archaeal lineage.</title>
        <authorList>
            <person name="Haroon M.F."/>
            <person name="Hu S."/>
            <person name="Shi Y."/>
            <person name="Imelfort M."/>
            <person name="Keller J."/>
            <person name="Hugenholtz P."/>
            <person name="Yuan Z."/>
            <person name="Tyson G.W."/>
        </authorList>
    </citation>
    <scope>NUCLEOTIDE SEQUENCE [LARGE SCALE GENOMIC DNA]</scope>
    <source>
        <strain evidence="2 3">ANME-2d</strain>
    </source>
</reference>
<dbReference type="SUPFAM" id="SSF54909">
    <property type="entry name" value="Dimeric alpha+beta barrel"/>
    <property type="match status" value="1"/>
</dbReference>
<keyword evidence="3" id="KW-1185">Reference proteome</keyword>
<organism evidence="2 3">
    <name type="scientific">Candidatus Methanoperedens nitratireducens</name>
    <dbReference type="NCBI Taxonomy" id="1392998"/>
    <lineage>
        <taxon>Archaea</taxon>
        <taxon>Methanobacteriati</taxon>
        <taxon>Methanobacteriota</taxon>
        <taxon>Stenosarchaea group</taxon>
        <taxon>Methanomicrobia</taxon>
        <taxon>Methanosarcinales</taxon>
        <taxon>ANME-2 cluster</taxon>
        <taxon>Candidatus Methanoperedentaceae</taxon>
        <taxon>Candidatus Methanoperedens</taxon>
    </lineage>
</organism>
<dbReference type="Gene3D" id="3.30.70.100">
    <property type="match status" value="1"/>
</dbReference>
<keyword evidence="2" id="KW-0560">Oxidoreductase</keyword>
<comment type="caution">
    <text evidence="2">The sequence shown here is derived from an EMBL/GenBank/DDBJ whole genome shotgun (WGS) entry which is preliminary data.</text>
</comment>
<dbReference type="RefSeq" id="WP_048089681.1">
    <property type="nucleotide sequence ID" value="NZ_JMIY01000002.1"/>
</dbReference>
<evidence type="ECO:0000259" key="1">
    <source>
        <dbReference type="Pfam" id="PF03992"/>
    </source>
</evidence>
<evidence type="ECO:0000313" key="3">
    <source>
        <dbReference type="Proteomes" id="UP000027153"/>
    </source>
</evidence>
<protein>
    <submittedName>
        <fullName evidence="2">Antibiotic biosynthesis monooxygenase</fullName>
    </submittedName>
</protein>
<dbReference type="EMBL" id="JMIY01000002">
    <property type="protein sequence ID" value="KCZ72713.1"/>
    <property type="molecule type" value="Genomic_DNA"/>
</dbReference>
<name>A0A062V805_9EURY</name>
<feature type="domain" description="ABM" evidence="1">
    <location>
        <begin position="21"/>
        <end position="74"/>
    </location>
</feature>
<dbReference type="InterPro" id="IPR007138">
    <property type="entry name" value="ABM_dom"/>
</dbReference>
<sequence length="94" mass="11046">MPYLLIRHKVKDYARWKPVFEEHGSTRKDKGSKGGYLFRSSDDPDEIVILLEWDDLGRAREFARSEDLRQAMKRAGVSDKPDVYFLEEIERVSV</sequence>
<accession>A0A062V805</accession>
<dbReference type="Proteomes" id="UP000027153">
    <property type="component" value="Unassembled WGS sequence"/>
</dbReference>
<proteinExistence type="predicted"/>
<gene>
    <name evidence="2" type="ORF">ANME2D_01145</name>
</gene>
<dbReference type="InterPro" id="IPR011008">
    <property type="entry name" value="Dimeric_a/b-barrel"/>
</dbReference>
<dbReference type="OrthoDB" id="8690at2157"/>